<dbReference type="SUPFAM" id="SSF52833">
    <property type="entry name" value="Thioredoxin-like"/>
    <property type="match status" value="1"/>
</dbReference>
<organism evidence="11 12">
    <name type="scientific">Planctopirus hydrillae</name>
    <dbReference type="NCBI Taxonomy" id="1841610"/>
    <lineage>
        <taxon>Bacteria</taxon>
        <taxon>Pseudomonadati</taxon>
        <taxon>Planctomycetota</taxon>
        <taxon>Planctomycetia</taxon>
        <taxon>Planctomycetales</taxon>
        <taxon>Planctomycetaceae</taxon>
        <taxon>Planctopirus</taxon>
    </lineage>
</organism>
<dbReference type="InterPro" id="IPR017937">
    <property type="entry name" value="Thioredoxin_CS"/>
</dbReference>
<dbReference type="AlphaFoldDB" id="A0A1C3EP57"/>
<evidence type="ECO:0000256" key="6">
    <source>
        <dbReference type="NCBIfam" id="TIGR01068"/>
    </source>
</evidence>
<evidence type="ECO:0000256" key="2">
    <source>
        <dbReference type="ARBA" id="ARBA00022448"/>
    </source>
</evidence>
<evidence type="ECO:0000259" key="10">
    <source>
        <dbReference type="PROSITE" id="PS51352"/>
    </source>
</evidence>
<evidence type="ECO:0000256" key="9">
    <source>
        <dbReference type="PIRSR" id="PIRSR000077-4"/>
    </source>
</evidence>
<feature type="disulfide bond" description="Redox-active" evidence="9">
    <location>
        <begin position="34"/>
        <end position="37"/>
    </location>
</feature>
<dbReference type="STRING" id="1841610.A6X21_04120"/>
<dbReference type="InterPro" id="IPR005746">
    <property type="entry name" value="Thioredoxin"/>
</dbReference>
<gene>
    <name evidence="11" type="ORF">A6X21_04120</name>
</gene>
<keyword evidence="3" id="KW-0249">Electron transport</keyword>
<evidence type="ECO:0000256" key="8">
    <source>
        <dbReference type="PIRSR" id="PIRSR000077-1"/>
    </source>
</evidence>
<dbReference type="PRINTS" id="PR00421">
    <property type="entry name" value="THIOREDOXIN"/>
</dbReference>
<dbReference type="GO" id="GO:0045454">
    <property type="term" value="P:cell redox homeostasis"/>
    <property type="evidence" value="ECO:0007669"/>
    <property type="project" value="TreeGrafter"/>
</dbReference>
<keyword evidence="12" id="KW-1185">Reference proteome</keyword>
<dbReference type="Proteomes" id="UP000094828">
    <property type="component" value="Unassembled WGS sequence"/>
</dbReference>
<dbReference type="Pfam" id="PF00085">
    <property type="entry name" value="Thioredoxin"/>
    <property type="match status" value="1"/>
</dbReference>
<dbReference type="PANTHER" id="PTHR45663:SF11">
    <property type="entry name" value="GEO12009P1"/>
    <property type="match status" value="1"/>
</dbReference>
<keyword evidence="4 9" id="KW-1015">Disulfide bond</keyword>
<feature type="site" description="Contributes to redox potential value" evidence="8">
    <location>
        <position position="35"/>
    </location>
</feature>
<accession>A0A1C3EP57</accession>
<comment type="caution">
    <text evidence="11">The sequence shown here is derived from an EMBL/GenBank/DDBJ whole genome shotgun (WGS) entry which is preliminary data.</text>
</comment>
<dbReference type="PROSITE" id="PS00194">
    <property type="entry name" value="THIOREDOXIN_1"/>
    <property type="match status" value="1"/>
</dbReference>
<evidence type="ECO:0000256" key="4">
    <source>
        <dbReference type="ARBA" id="ARBA00023157"/>
    </source>
</evidence>
<feature type="site" description="Deprotonates C-terminal active site Cys" evidence="8">
    <location>
        <position position="28"/>
    </location>
</feature>
<keyword evidence="2" id="KW-0813">Transport</keyword>
<dbReference type="EMBL" id="LYDR01000039">
    <property type="protein sequence ID" value="ODA35027.1"/>
    <property type="molecule type" value="Genomic_DNA"/>
</dbReference>
<comment type="similarity">
    <text evidence="1 7">Belongs to the thioredoxin family.</text>
</comment>
<keyword evidence="5 9" id="KW-0676">Redox-active center</keyword>
<evidence type="ECO:0000256" key="1">
    <source>
        <dbReference type="ARBA" id="ARBA00008987"/>
    </source>
</evidence>
<dbReference type="InterPro" id="IPR036249">
    <property type="entry name" value="Thioredoxin-like_sf"/>
</dbReference>
<dbReference type="PANTHER" id="PTHR45663">
    <property type="entry name" value="GEO12009P1"/>
    <property type="match status" value="1"/>
</dbReference>
<dbReference type="RefSeq" id="WP_013108526.1">
    <property type="nucleotide sequence ID" value="NZ_LYDR01000039.1"/>
</dbReference>
<evidence type="ECO:0000256" key="7">
    <source>
        <dbReference type="PIRNR" id="PIRNR000077"/>
    </source>
</evidence>
<dbReference type="NCBIfam" id="TIGR01068">
    <property type="entry name" value="thioredoxin"/>
    <property type="match status" value="1"/>
</dbReference>
<dbReference type="OrthoDB" id="9790390at2"/>
<dbReference type="GO" id="GO:0005829">
    <property type="term" value="C:cytosol"/>
    <property type="evidence" value="ECO:0007669"/>
    <property type="project" value="TreeGrafter"/>
</dbReference>
<dbReference type="Gene3D" id="3.40.30.10">
    <property type="entry name" value="Glutaredoxin"/>
    <property type="match status" value="1"/>
</dbReference>
<feature type="site" description="Contributes to redox potential value" evidence="8">
    <location>
        <position position="36"/>
    </location>
</feature>
<dbReference type="GO" id="GO:0015035">
    <property type="term" value="F:protein-disulfide reductase activity"/>
    <property type="evidence" value="ECO:0007669"/>
    <property type="project" value="UniProtKB-UniRule"/>
</dbReference>
<feature type="active site" description="Nucleophile" evidence="8">
    <location>
        <position position="34"/>
    </location>
</feature>
<sequence length="109" mass="11721">MAGDHVLEITDANFQSEVLDSSTLTLVDFWAPWCGPCRMLAPTIDELATEYAGKVKIGKLNTDENPRIPSMHGISSIPTVLMFKGGIIVDKFVGVVPKAKLAGSISTNM</sequence>
<evidence type="ECO:0000256" key="3">
    <source>
        <dbReference type="ARBA" id="ARBA00022982"/>
    </source>
</evidence>
<dbReference type="PIRSF" id="PIRSF000077">
    <property type="entry name" value="Thioredoxin"/>
    <property type="match status" value="1"/>
</dbReference>
<proteinExistence type="inferred from homology"/>
<dbReference type="CDD" id="cd02947">
    <property type="entry name" value="TRX_family"/>
    <property type="match status" value="1"/>
</dbReference>
<feature type="active site" description="Nucleophile" evidence="8">
    <location>
        <position position="37"/>
    </location>
</feature>
<dbReference type="PROSITE" id="PS51352">
    <property type="entry name" value="THIOREDOXIN_2"/>
    <property type="match status" value="1"/>
</dbReference>
<evidence type="ECO:0000313" key="12">
    <source>
        <dbReference type="Proteomes" id="UP000094828"/>
    </source>
</evidence>
<feature type="domain" description="Thioredoxin" evidence="10">
    <location>
        <begin position="1"/>
        <end position="109"/>
    </location>
</feature>
<dbReference type="InterPro" id="IPR013766">
    <property type="entry name" value="Thioredoxin_domain"/>
</dbReference>
<evidence type="ECO:0000313" key="11">
    <source>
        <dbReference type="EMBL" id="ODA35027.1"/>
    </source>
</evidence>
<name>A0A1C3EP57_9PLAN</name>
<protein>
    <recommendedName>
        <fullName evidence="6 7">Thioredoxin</fullName>
    </recommendedName>
</protein>
<evidence type="ECO:0000256" key="5">
    <source>
        <dbReference type="ARBA" id="ARBA00023284"/>
    </source>
</evidence>
<reference evidence="11 12" key="1">
    <citation type="submission" date="2016-05" db="EMBL/GenBank/DDBJ databases">
        <title>Genomic and physiological characterization of Planctopirus sp. isolated from fresh water lake.</title>
        <authorList>
            <person name="Subhash Y."/>
            <person name="Ramana C."/>
        </authorList>
    </citation>
    <scope>NUCLEOTIDE SEQUENCE [LARGE SCALE GENOMIC DNA]</scope>
    <source>
        <strain evidence="11 12">JC280</strain>
    </source>
</reference>
<dbReference type="FunFam" id="3.40.30.10:FF:000001">
    <property type="entry name" value="Thioredoxin"/>
    <property type="match status" value="1"/>
</dbReference>